<dbReference type="PROSITE" id="PS51352">
    <property type="entry name" value="THIOREDOXIN_2"/>
    <property type="match status" value="1"/>
</dbReference>
<evidence type="ECO:0000256" key="3">
    <source>
        <dbReference type="ARBA" id="ARBA00023157"/>
    </source>
</evidence>
<evidence type="ECO:0000259" key="5">
    <source>
        <dbReference type="PROSITE" id="PS51352"/>
    </source>
</evidence>
<dbReference type="Gene3D" id="3.40.30.10">
    <property type="entry name" value="Glutaredoxin"/>
    <property type="match status" value="1"/>
</dbReference>
<accession>A0ABZ0IVL3</accession>
<gene>
    <name evidence="6" type="ORF">RT717_03645</name>
</gene>
<evidence type="ECO:0000313" key="7">
    <source>
        <dbReference type="Proteomes" id="UP001302349"/>
    </source>
</evidence>
<dbReference type="Pfam" id="PF00578">
    <property type="entry name" value="AhpC-TSA"/>
    <property type="match status" value="1"/>
</dbReference>
<dbReference type="SUPFAM" id="SSF52833">
    <property type="entry name" value="Thioredoxin-like"/>
    <property type="match status" value="1"/>
</dbReference>
<reference evidence="6 7" key="1">
    <citation type="journal article" date="2023" name="Microbiol. Resour. Announc.">
        <title>Complete Genome Sequence of Imperialibacter roseus strain P4T.</title>
        <authorList>
            <person name="Tizabi D.R."/>
            <person name="Bachvaroff T."/>
            <person name="Hill R.T."/>
        </authorList>
    </citation>
    <scope>NUCLEOTIDE SEQUENCE [LARGE SCALE GENOMIC DNA]</scope>
    <source>
        <strain evidence="6 7">P4T</strain>
    </source>
</reference>
<evidence type="ECO:0000313" key="6">
    <source>
        <dbReference type="EMBL" id="WOK07716.1"/>
    </source>
</evidence>
<dbReference type="InterPro" id="IPR000866">
    <property type="entry name" value="AhpC/TSA"/>
</dbReference>
<dbReference type="PANTHER" id="PTHR42852:SF6">
    <property type="entry name" value="THIOL:DISULFIDE INTERCHANGE PROTEIN DSBE"/>
    <property type="match status" value="1"/>
</dbReference>
<name>A0ABZ0IVL3_9BACT</name>
<dbReference type="InterPro" id="IPR013766">
    <property type="entry name" value="Thioredoxin_domain"/>
</dbReference>
<dbReference type="Proteomes" id="UP001302349">
    <property type="component" value="Chromosome"/>
</dbReference>
<sequence length="369" mass="41296">MIKYLVVALTGVLFITSCSEGTTQEGLKIAGKVKFPQETGIIQLEMLGLEGIDPIDTLTLAADSTFETYVQITEPSFLRINFYGKQAVPLVLDKSDVYIEAEAYSPQAPFTVTGSKDTEYFEAAGKLNAKFQSDVQMINNDYSQAMMSGDLETADKIREQYIDIEETFSKKMKALIWSMDNSVSAIFALNYLDDDAQFPFFDSVATRFQNGLPESRFTKELVTRVDDMRPLAVGAMAPEINLPNPNGESIKLSSLRGKYVLVDFWAAWCKPCRQENPNVVASYNRYKDRGFEILGVSLDRTKDAWLKAIEDDGLTWKHVSDLKYFNSEAAATYEINAIPATYLIGPDGKIVAKNLRGESLERKLEEIFG</sequence>
<dbReference type="PROSITE" id="PS51257">
    <property type="entry name" value="PROKAR_LIPOPROTEIN"/>
    <property type="match status" value="1"/>
</dbReference>
<dbReference type="InterPro" id="IPR036249">
    <property type="entry name" value="Thioredoxin-like_sf"/>
</dbReference>
<dbReference type="InterPro" id="IPR050553">
    <property type="entry name" value="Thioredoxin_ResA/DsbE_sf"/>
</dbReference>
<feature type="domain" description="Thioredoxin" evidence="5">
    <location>
        <begin position="231"/>
        <end position="369"/>
    </location>
</feature>
<comment type="subcellular location">
    <subcellularLocation>
        <location evidence="1">Cell envelope</location>
    </subcellularLocation>
</comment>
<dbReference type="RefSeq" id="WP_317490378.1">
    <property type="nucleotide sequence ID" value="NZ_CP136051.1"/>
</dbReference>
<dbReference type="PANTHER" id="PTHR42852">
    <property type="entry name" value="THIOL:DISULFIDE INTERCHANGE PROTEIN DSBE"/>
    <property type="match status" value="1"/>
</dbReference>
<dbReference type="EMBL" id="CP136051">
    <property type="protein sequence ID" value="WOK07716.1"/>
    <property type="molecule type" value="Genomic_DNA"/>
</dbReference>
<organism evidence="6 7">
    <name type="scientific">Imperialibacter roseus</name>
    <dbReference type="NCBI Taxonomy" id="1324217"/>
    <lineage>
        <taxon>Bacteria</taxon>
        <taxon>Pseudomonadati</taxon>
        <taxon>Bacteroidota</taxon>
        <taxon>Cytophagia</taxon>
        <taxon>Cytophagales</taxon>
        <taxon>Flammeovirgaceae</taxon>
        <taxon>Imperialibacter</taxon>
    </lineage>
</organism>
<keyword evidence="2" id="KW-0201">Cytochrome c-type biogenesis</keyword>
<keyword evidence="7" id="KW-1185">Reference proteome</keyword>
<evidence type="ECO:0000256" key="2">
    <source>
        <dbReference type="ARBA" id="ARBA00022748"/>
    </source>
</evidence>
<evidence type="ECO:0000256" key="1">
    <source>
        <dbReference type="ARBA" id="ARBA00004196"/>
    </source>
</evidence>
<proteinExistence type="predicted"/>
<dbReference type="CDD" id="cd02966">
    <property type="entry name" value="TlpA_like_family"/>
    <property type="match status" value="1"/>
</dbReference>
<evidence type="ECO:0000256" key="4">
    <source>
        <dbReference type="ARBA" id="ARBA00023284"/>
    </source>
</evidence>
<protein>
    <submittedName>
        <fullName evidence="6">TlpA disulfide reductase family protein</fullName>
    </submittedName>
</protein>
<keyword evidence="4" id="KW-0676">Redox-active center</keyword>
<keyword evidence="3" id="KW-1015">Disulfide bond</keyword>